<dbReference type="Pfam" id="PF06838">
    <property type="entry name" value="Met_gamma_lyase"/>
    <property type="match status" value="1"/>
</dbReference>
<dbReference type="AlphaFoldDB" id="A0A410QCI6"/>
<keyword evidence="1" id="KW-0032">Aminotransferase</keyword>
<accession>A0A410QCI6</accession>
<keyword evidence="1" id="KW-0808">Transferase</keyword>
<dbReference type="InterPro" id="IPR015424">
    <property type="entry name" value="PyrdxlP-dep_Trfase"/>
</dbReference>
<dbReference type="PANTHER" id="PTHR46658">
    <property type="entry name" value="CYS OR MET METABOLISM PYRIDOXAL-PHOSPHATE-DEPENDENT ENZYME"/>
    <property type="match status" value="1"/>
</dbReference>
<gene>
    <name evidence="1" type="ORF">EQM13_08930</name>
</gene>
<dbReference type="PANTHER" id="PTHR46658:SF1">
    <property type="entry name" value="CYS OR MET METABOLISM PYRIDOXAL-PHOSPHATE-DEPENDENT ENZYME"/>
    <property type="match status" value="1"/>
</dbReference>
<dbReference type="EMBL" id="CP035282">
    <property type="protein sequence ID" value="QAT61701.1"/>
    <property type="molecule type" value="Genomic_DNA"/>
</dbReference>
<dbReference type="InterPro" id="IPR009651">
    <property type="entry name" value="Met_g_lyase_put"/>
</dbReference>
<protein>
    <submittedName>
        <fullName evidence="1">Aminotransferase class V-fold PLP-dependent enzyme</fullName>
    </submittedName>
</protein>
<evidence type="ECO:0000313" key="2">
    <source>
        <dbReference type="Proteomes" id="UP000287969"/>
    </source>
</evidence>
<dbReference type="InterPro" id="IPR015421">
    <property type="entry name" value="PyrdxlP-dep_Trfase_major"/>
</dbReference>
<dbReference type="GO" id="GO:0008483">
    <property type="term" value="F:transaminase activity"/>
    <property type="evidence" value="ECO:0007669"/>
    <property type="project" value="UniProtKB-KW"/>
</dbReference>
<name>A0A410QCI6_9FIRM</name>
<dbReference type="Gene3D" id="3.40.640.10">
    <property type="entry name" value="Type I PLP-dependent aspartate aminotransferase-like (Major domain)"/>
    <property type="match status" value="1"/>
</dbReference>
<evidence type="ECO:0000313" key="1">
    <source>
        <dbReference type="EMBL" id="QAT61701.1"/>
    </source>
</evidence>
<sequence length="434" mass="48163">MNKYTMNVLCKEFGIKEEVINYTLKRESLIKDKFNDINEIKEYNQYKVINAMHKAKLSSSDFHWTTGYGYGDIGRDKVEKIYSYVFNGEDALVRPTIASGTHAITLVLSGILRPEDEFICITGSPYDTLQKIIGIKGHAKGTLLEYNIKYKEVPLDKNNRIDLKTVLETISKKTKLILIQRSTGYSSRNALTIDDIKEAIKEIKEKFPNIIIMVDNCYGEFTQRLEPIDVGADIMAGSLIKNPGGGIALSGGYAVGKKELIELVACRSTAPGLGKECGLTFGTTRSTLQGLFLSPHVVSEAMKGALLMASVYKGLGFRIVPDLNDERSDIIQGVQLGTPEGVEEFCKGIQQASPVDFYVTPEPWDMPGYEDKVIMAAGGFIDGSSIELSADGPMREPYFAYYQGGLTYEHCKLGVMISLNNLYKKNLIEKCKLI</sequence>
<dbReference type="Gene3D" id="3.90.1150.60">
    <property type="entry name" value="Methioning gamme-lyase, C-terminal domain"/>
    <property type="match status" value="1"/>
</dbReference>
<dbReference type="Proteomes" id="UP000287969">
    <property type="component" value="Chromosome"/>
</dbReference>
<keyword evidence="2" id="KW-1185">Reference proteome</keyword>
<dbReference type="KEGG" id="spoa:EQM13_08930"/>
<dbReference type="SUPFAM" id="SSF53383">
    <property type="entry name" value="PLP-dependent transferases"/>
    <property type="match status" value="1"/>
</dbReference>
<reference evidence="2" key="1">
    <citation type="submission" date="2019-01" db="EMBL/GenBank/DDBJ databases">
        <title>Draft genomes of a novel of Sporanaerobacter strains.</title>
        <authorList>
            <person name="Ma S."/>
        </authorList>
    </citation>
    <scope>NUCLEOTIDE SEQUENCE [LARGE SCALE GENOMIC DNA]</scope>
    <source>
        <strain evidence="2">NJN-17</strain>
    </source>
</reference>
<dbReference type="OrthoDB" id="9764766at2"/>
<dbReference type="RefSeq" id="WP_071138679.1">
    <property type="nucleotide sequence ID" value="NZ_CP035282.1"/>
</dbReference>
<organism evidence="1 2">
    <name type="scientific">Acidilutibacter cellobiosedens</name>
    <dbReference type="NCBI Taxonomy" id="2507161"/>
    <lineage>
        <taxon>Bacteria</taxon>
        <taxon>Bacillati</taxon>
        <taxon>Bacillota</taxon>
        <taxon>Tissierellia</taxon>
        <taxon>Tissierellales</taxon>
        <taxon>Acidilutibacteraceae</taxon>
        <taxon>Acidilutibacter</taxon>
    </lineage>
</organism>
<proteinExistence type="predicted"/>